<dbReference type="GO" id="GO:0000155">
    <property type="term" value="F:phosphorelay sensor kinase activity"/>
    <property type="evidence" value="ECO:0007669"/>
    <property type="project" value="InterPro"/>
</dbReference>
<dbReference type="PROSITE" id="PS50109">
    <property type="entry name" value="HIS_KIN"/>
    <property type="match status" value="1"/>
</dbReference>
<dbReference type="SMART" id="SM00388">
    <property type="entry name" value="HisKA"/>
    <property type="match status" value="1"/>
</dbReference>
<dbReference type="PRINTS" id="PR00344">
    <property type="entry name" value="BCTRLSENSOR"/>
</dbReference>
<accession>A0A1T4T8K8</accession>
<dbReference type="InterPro" id="IPR050980">
    <property type="entry name" value="2C_sensor_his_kinase"/>
</dbReference>
<evidence type="ECO:0000256" key="10">
    <source>
        <dbReference type="SAM" id="Phobius"/>
    </source>
</evidence>
<sequence>MDQPARTNLGFGFASTTMRESQRLRLATLVRLRWLAVAGQTATCFLVAFGLGYPLPLGWCLVLIVASAALTMLLWASNSASWRLSLRETTAVLAFDIVQLSGLLYLTGGLENPFVILLIVPAVIASATQPTSTTVALGALAVASTTFLAFFHLPLPWPNGTGLALPGFYLAGLWFAVAVSVAFASIVIHWQASEARALSDALAATELVLQREQHLSALDGLAAAAAHELGTPLSTIALIAKDMGASVPADDPRREDVELLITQSRRCREILKRLASLAADSEEHMARLQLLSLVEDVVAPHRNFGITIHVAGGERDGPEPVTRRNAGVLYGLGNLVENAVDFAESEVLVTVEWSRDEVRITITDDGPGFSPEALTRIGDPYMADRERPQRNAGGGLGLGLFIAKILIERSGAAIAFTNRRDKGRTGAIVKVVWPRETFAISAKEDFSEQSLLVERT</sequence>
<name>A0A1T4T8K8_9HYPH</name>
<comment type="subcellular location">
    <subcellularLocation>
        <location evidence="2">Cell membrane</location>
        <topology evidence="2">Multi-pass membrane protein</topology>
    </subcellularLocation>
</comment>
<keyword evidence="4" id="KW-1003">Cell membrane</keyword>
<comment type="catalytic activity">
    <reaction evidence="1">
        <text>ATP + protein L-histidine = ADP + protein N-phospho-L-histidine.</text>
        <dbReference type="EC" id="2.7.13.3"/>
    </reaction>
</comment>
<dbReference type="GO" id="GO:0005886">
    <property type="term" value="C:plasma membrane"/>
    <property type="evidence" value="ECO:0007669"/>
    <property type="project" value="UniProtKB-SubCell"/>
</dbReference>
<dbReference type="CDD" id="cd00082">
    <property type="entry name" value="HisKA"/>
    <property type="match status" value="1"/>
</dbReference>
<evidence type="ECO:0000256" key="4">
    <source>
        <dbReference type="ARBA" id="ARBA00022475"/>
    </source>
</evidence>
<evidence type="ECO:0000256" key="1">
    <source>
        <dbReference type="ARBA" id="ARBA00000085"/>
    </source>
</evidence>
<dbReference type="Proteomes" id="UP000190135">
    <property type="component" value="Unassembled WGS sequence"/>
</dbReference>
<feature type="transmembrane region" description="Helical" evidence="10">
    <location>
        <begin position="135"/>
        <end position="155"/>
    </location>
</feature>
<feature type="transmembrane region" description="Helical" evidence="10">
    <location>
        <begin position="167"/>
        <end position="188"/>
    </location>
</feature>
<dbReference type="InterPro" id="IPR005467">
    <property type="entry name" value="His_kinase_dom"/>
</dbReference>
<feature type="transmembrane region" description="Helical" evidence="10">
    <location>
        <begin position="112"/>
        <end position="128"/>
    </location>
</feature>
<keyword evidence="13" id="KW-1185">Reference proteome</keyword>
<dbReference type="InterPro" id="IPR003661">
    <property type="entry name" value="HisK_dim/P_dom"/>
</dbReference>
<dbReference type="Gene3D" id="3.30.565.10">
    <property type="entry name" value="Histidine kinase-like ATPase, C-terminal domain"/>
    <property type="match status" value="1"/>
</dbReference>
<keyword evidence="10" id="KW-0472">Membrane</keyword>
<dbReference type="PANTHER" id="PTHR44936">
    <property type="entry name" value="SENSOR PROTEIN CREC"/>
    <property type="match status" value="1"/>
</dbReference>
<dbReference type="Gene3D" id="1.10.287.130">
    <property type="match status" value="1"/>
</dbReference>
<evidence type="ECO:0000256" key="3">
    <source>
        <dbReference type="ARBA" id="ARBA00012438"/>
    </source>
</evidence>
<feature type="transmembrane region" description="Helical" evidence="10">
    <location>
        <begin position="56"/>
        <end position="77"/>
    </location>
</feature>
<keyword evidence="8 12" id="KW-0418">Kinase</keyword>
<dbReference type="InterPro" id="IPR003594">
    <property type="entry name" value="HATPase_dom"/>
</dbReference>
<dbReference type="EMBL" id="FUXL01000021">
    <property type="protein sequence ID" value="SKA36815.1"/>
    <property type="molecule type" value="Genomic_DNA"/>
</dbReference>
<keyword evidence="5" id="KW-0597">Phosphoprotein</keyword>
<evidence type="ECO:0000256" key="5">
    <source>
        <dbReference type="ARBA" id="ARBA00022553"/>
    </source>
</evidence>
<feature type="transmembrane region" description="Helical" evidence="10">
    <location>
        <begin position="32"/>
        <end position="50"/>
    </location>
</feature>
<dbReference type="NCBIfam" id="NF033792">
    <property type="entry name" value="ActS_PrrB_HisK"/>
    <property type="match status" value="1"/>
</dbReference>
<evidence type="ECO:0000256" key="8">
    <source>
        <dbReference type="ARBA" id="ARBA00022777"/>
    </source>
</evidence>
<dbReference type="InterPro" id="IPR036097">
    <property type="entry name" value="HisK_dim/P_sf"/>
</dbReference>
<keyword evidence="7" id="KW-0547">Nucleotide-binding</keyword>
<dbReference type="PANTHER" id="PTHR44936:SF10">
    <property type="entry name" value="SENSOR PROTEIN RSTB"/>
    <property type="match status" value="1"/>
</dbReference>
<gene>
    <name evidence="12" type="ORF">SAMN05428963_12120</name>
</gene>
<dbReference type="OrthoDB" id="9785252at2"/>
<evidence type="ECO:0000256" key="7">
    <source>
        <dbReference type="ARBA" id="ARBA00022741"/>
    </source>
</evidence>
<protein>
    <recommendedName>
        <fullName evidence="3">histidine kinase</fullName>
        <ecNumber evidence="3">2.7.13.3</ecNumber>
    </recommendedName>
</protein>
<evidence type="ECO:0000256" key="2">
    <source>
        <dbReference type="ARBA" id="ARBA00004651"/>
    </source>
</evidence>
<keyword evidence="10" id="KW-1133">Transmembrane helix</keyword>
<dbReference type="AlphaFoldDB" id="A0A1T4T8K8"/>
<feature type="domain" description="Histidine kinase" evidence="11">
    <location>
        <begin position="224"/>
        <end position="437"/>
    </location>
</feature>
<dbReference type="GO" id="GO:0005524">
    <property type="term" value="F:ATP binding"/>
    <property type="evidence" value="ECO:0007669"/>
    <property type="project" value="UniProtKB-KW"/>
</dbReference>
<dbReference type="SUPFAM" id="SSF55874">
    <property type="entry name" value="ATPase domain of HSP90 chaperone/DNA topoisomerase II/histidine kinase"/>
    <property type="match status" value="1"/>
</dbReference>
<dbReference type="SUPFAM" id="SSF47384">
    <property type="entry name" value="Homodimeric domain of signal transducing histidine kinase"/>
    <property type="match status" value="1"/>
</dbReference>
<evidence type="ECO:0000313" key="13">
    <source>
        <dbReference type="Proteomes" id="UP000190135"/>
    </source>
</evidence>
<keyword evidence="9" id="KW-0067">ATP-binding</keyword>
<organism evidence="12 13">
    <name type="scientific">Consotaella salsifontis</name>
    <dbReference type="NCBI Taxonomy" id="1365950"/>
    <lineage>
        <taxon>Bacteria</taxon>
        <taxon>Pseudomonadati</taxon>
        <taxon>Pseudomonadota</taxon>
        <taxon>Alphaproteobacteria</taxon>
        <taxon>Hyphomicrobiales</taxon>
        <taxon>Aurantimonadaceae</taxon>
        <taxon>Consotaella</taxon>
    </lineage>
</organism>
<dbReference type="RefSeq" id="WP_116002873.1">
    <property type="nucleotide sequence ID" value="NZ_FUXL01000021.1"/>
</dbReference>
<dbReference type="Pfam" id="PF02518">
    <property type="entry name" value="HATPase_c"/>
    <property type="match status" value="1"/>
</dbReference>
<dbReference type="InterPro" id="IPR047770">
    <property type="entry name" value="RegB"/>
</dbReference>
<evidence type="ECO:0000256" key="6">
    <source>
        <dbReference type="ARBA" id="ARBA00022679"/>
    </source>
</evidence>
<dbReference type="STRING" id="1365950.SAMN05428963_12120"/>
<keyword evidence="10" id="KW-0812">Transmembrane</keyword>
<dbReference type="InterPro" id="IPR036890">
    <property type="entry name" value="HATPase_C_sf"/>
</dbReference>
<dbReference type="InterPro" id="IPR004358">
    <property type="entry name" value="Sig_transdc_His_kin-like_C"/>
</dbReference>
<evidence type="ECO:0000313" key="12">
    <source>
        <dbReference type="EMBL" id="SKA36815.1"/>
    </source>
</evidence>
<dbReference type="Pfam" id="PF00512">
    <property type="entry name" value="HisKA"/>
    <property type="match status" value="1"/>
</dbReference>
<dbReference type="SMART" id="SM00387">
    <property type="entry name" value="HATPase_c"/>
    <property type="match status" value="1"/>
</dbReference>
<keyword evidence="6" id="KW-0808">Transferase</keyword>
<dbReference type="EC" id="2.7.13.3" evidence="3"/>
<evidence type="ECO:0000256" key="9">
    <source>
        <dbReference type="ARBA" id="ARBA00022840"/>
    </source>
</evidence>
<evidence type="ECO:0000259" key="11">
    <source>
        <dbReference type="PROSITE" id="PS50109"/>
    </source>
</evidence>
<proteinExistence type="predicted"/>
<reference evidence="12 13" key="1">
    <citation type="submission" date="2017-02" db="EMBL/GenBank/DDBJ databases">
        <authorList>
            <person name="Peterson S.W."/>
        </authorList>
    </citation>
    <scope>NUCLEOTIDE SEQUENCE [LARGE SCALE GENOMIC DNA]</scope>
    <source>
        <strain evidence="12 13">USBA 369</strain>
    </source>
</reference>